<comment type="similarity">
    <text evidence="1">Belongs to the zinc-containing alcohol dehydrogenase family.</text>
</comment>
<dbReference type="InterPro" id="IPR047122">
    <property type="entry name" value="Trans-enoyl_RdTase-like"/>
</dbReference>
<dbReference type="AlphaFoldDB" id="A0A8H4GT50"/>
<proteinExistence type="inferred from homology"/>
<dbReference type="InterPro" id="IPR013154">
    <property type="entry name" value="ADH-like_N"/>
</dbReference>
<dbReference type="SMART" id="SM00829">
    <property type="entry name" value="PKS_ER"/>
    <property type="match status" value="1"/>
</dbReference>
<gene>
    <name evidence="4" type="ORF">CNMCM6805_002777</name>
</gene>
<accession>A0A8H4GT50</accession>
<feature type="domain" description="Enoyl reductase (ER)" evidence="3">
    <location>
        <begin position="13"/>
        <end position="353"/>
    </location>
</feature>
<organism evidence="4 5">
    <name type="scientific">Aspergillus fumigatiaffinis</name>
    <dbReference type="NCBI Taxonomy" id="340414"/>
    <lineage>
        <taxon>Eukaryota</taxon>
        <taxon>Fungi</taxon>
        <taxon>Dikarya</taxon>
        <taxon>Ascomycota</taxon>
        <taxon>Pezizomycotina</taxon>
        <taxon>Eurotiomycetes</taxon>
        <taxon>Eurotiomycetidae</taxon>
        <taxon>Eurotiales</taxon>
        <taxon>Aspergillaceae</taxon>
        <taxon>Aspergillus</taxon>
        <taxon>Aspergillus subgen. Fumigati</taxon>
    </lineage>
</organism>
<protein>
    <recommendedName>
        <fullName evidence="3">Enoyl reductase (ER) domain-containing protein</fullName>
    </recommendedName>
</protein>
<dbReference type="Gene3D" id="3.40.50.720">
    <property type="entry name" value="NAD(P)-binding Rossmann-like Domain"/>
    <property type="match status" value="1"/>
</dbReference>
<dbReference type="Pfam" id="PF08240">
    <property type="entry name" value="ADH_N"/>
    <property type="match status" value="1"/>
</dbReference>
<reference evidence="4" key="1">
    <citation type="journal article" date="2020" name="bioRxiv">
        <title>Genomic and phenotypic heterogeneity of clinical isolates of the human pathogens Aspergillus fumigatus, Aspergillus lentulus and Aspergillus fumigatiaffinis.</title>
        <authorList>
            <person name="dos Santos R.A.C."/>
            <person name="Steenwyk J.L."/>
            <person name="Rivero-Menendez O."/>
            <person name="Mead M.E."/>
            <person name="Silva L.P."/>
            <person name="Bastos R.W."/>
            <person name="Alastruey-Izquierdo A."/>
            <person name="Goldman G.H."/>
            <person name="Rokas A."/>
        </authorList>
    </citation>
    <scope>NUCLEOTIDE SEQUENCE</scope>
    <source>
        <strain evidence="4">CNM-CM6805</strain>
    </source>
</reference>
<dbReference type="PANTHER" id="PTHR45348">
    <property type="entry name" value="HYPOTHETICAL OXIDOREDUCTASE (EUROFUNG)"/>
    <property type="match status" value="1"/>
</dbReference>
<dbReference type="Gene3D" id="3.90.180.10">
    <property type="entry name" value="Medium-chain alcohol dehydrogenases, catalytic domain"/>
    <property type="match status" value="1"/>
</dbReference>
<dbReference type="InterPro" id="IPR011032">
    <property type="entry name" value="GroES-like_sf"/>
</dbReference>
<sequence>MGSVTKMALYCDDDLSFLVRRWKENYTLGDGEIRIETIYSGVNPADVKHARILGIYPAVLGYDFCGKVLEAPVGSKFQPGDLVAGYTPTGLGRPAKYGTHQQDFVCPEDMLFLIPPNLPPHHAACLSVVTMTACDALYNIFRFPLPAENLATDTSSTSSPLLIWGASSSVGISAVQLARASGIYPILVTASPKHHPLLLRLGATRCFDYKSANIVSDIQSVLEQEGWSHISRGFDAVGSEAGLGSAQLMAGCVPKDAALVSVVMQKDPRFRMPFAPSPRDVELQPKGVPHSIKISARKVDFERAWAAFQWAVAHYGTRFQLPSVEVFHGSAEDALSQVLELVDHGRGLGKLVFQHPLQ</sequence>
<reference evidence="4" key="2">
    <citation type="submission" date="2020-04" db="EMBL/GenBank/DDBJ databases">
        <authorList>
            <person name="Santos R.A.C."/>
            <person name="Steenwyk J.L."/>
            <person name="Rivero-Menendez O."/>
            <person name="Mead M.E."/>
            <person name="Silva L.P."/>
            <person name="Bastos R.W."/>
            <person name="Alastruey-Izquierdo A."/>
            <person name="Goldman G.H."/>
            <person name="Rokas A."/>
        </authorList>
    </citation>
    <scope>NUCLEOTIDE SEQUENCE</scope>
    <source>
        <strain evidence="4">CNM-CM6805</strain>
    </source>
</reference>
<dbReference type="Pfam" id="PF00107">
    <property type="entry name" value="ADH_zinc_N"/>
    <property type="match status" value="1"/>
</dbReference>
<evidence type="ECO:0000313" key="4">
    <source>
        <dbReference type="EMBL" id="KAF4227640.1"/>
    </source>
</evidence>
<dbReference type="InterPro" id="IPR013149">
    <property type="entry name" value="ADH-like_C"/>
</dbReference>
<evidence type="ECO:0000313" key="5">
    <source>
        <dbReference type="Proteomes" id="UP000653565"/>
    </source>
</evidence>
<dbReference type="CDD" id="cd08249">
    <property type="entry name" value="enoyl_reductase_like"/>
    <property type="match status" value="1"/>
</dbReference>
<dbReference type="GO" id="GO:0016651">
    <property type="term" value="F:oxidoreductase activity, acting on NAD(P)H"/>
    <property type="evidence" value="ECO:0007669"/>
    <property type="project" value="InterPro"/>
</dbReference>
<dbReference type="PANTHER" id="PTHR45348:SF7">
    <property type="entry name" value="ZINC BINDING OXIDOREDUCTASE, PUTATIVE-RELATED"/>
    <property type="match status" value="1"/>
</dbReference>
<evidence type="ECO:0000256" key="2">
    <source>
        <dbReference type="ARBA" id="ARBA00023002"/>
    </source>
</evidence>
<keyword evidence="2" id="KW-0560">Oxidoreductase</keyword>
<dbReference type="InterPro" id="IPR036291">
    <property type="entry name" value="NAD(P)-bd_dom_sf"/>
</dbReference>
<dbReference type="EMBL" id="JAAAPX010000172">
    <property type="protein sequence ID" value="KAF4227640.1"/>
    <property type="molecule type" value="Genomic_DNA"/>
</dbReference>
<evidence type="ECO:0000256" key="1">
    <source>
        <dbReference type="ARBA" id="ARBA00008072"/>
    </source>
</evidence>
<dbReference type="Proteomes" id="UP000653565">
    <property type="component" value="Unassembled WGS sequence"/>
</dbReference>
<comment type="caution">
    <text evidence="4">The sequence shown here is derived from an EMBL/GenBank/DDBJ whole genome shotgun (WGS) entry which is preliminary data.</text>
</comment>
<dbReference type="SUPFAM" id="SSF50129">
    <property type="entry name" value="GroES-like"/>
    <property type="match status" value="1"/>
</dbReference>
<name>A0A8H4GT50_9EURO</name>
<dbReference type="InterPro" id="IPR020843">
    <property type="entry name" value="ER"/>
</dbReference>
<evidence type="ECO:0000259" key="3">
    <source>
        <dbReference type="SMART" id="SM00829"/>
    </source>
</evidence>
<dbReference type="SUPFAM" id="SSF51735">
    <property type="entry name" value="NAD(P)-binding Rossmann-fold domains"/>
    <property type="match status" value="1"/>
</dbReference>
<keyword evidence="5" id="KW-1185">Reference proteome</keyword>